<sequence length="484" mass="54030">MVLRARNHDGRQETENAAQAGLDAGSETPSGPPAALQIERVESKTDCHFRNLYASNSNFKQLAKQDADFAAFLKDSGQLDFNDPAAVMQLTKALLKVDFGLRIELPDDRLCPPVPNRHNYILWLKDLMDTTSYEQPGRKLCGLDIGTGASCIYPLLGTAQRPWNFIATDIDVKNLGYARKNVQLNALEDRIQVIERQSDDSLLPLDDADIQSIDFVMTNPPFYVSEDEMLASANEKERPPNSACTGAPVEMVCHGGEVTFVGRLLRESLVLRERVQWYTSMVGKASSLPPLITELRKNNIDNFAVTEFVQGNKTRRWALGWSFSSMRPAQHVAWGINPSLWKQLLPQPVKMDVLVVDAGKPVGGILNKIPEIMGPLELISWVWEVDRAKGRGRARENVWSRAWRRKRLREIADGETADDPMHTDSEECRIGFAIVVKMAIQNTTVSLLWLEGHDYGLFESLGGFVQGRLRDLNCGKAAVAKKSG</sequence>
<gene>
    <name evidence="4" type="ORF">B0H63DRAFT_492402</name>
</gene>
<evidence type="ECO:0008006" key="6">
    <source>
        <dbReference type="Google" id="ProtNLM"/>
    </source>
</evidence>
<keyword evidence="5" id="KW-1185">Reference proteome</keyword>
<feature type="region of interest" description="Disordered" evidence="3">
    <location>
        <begin position="1"/>
        <end position="33"/>
    </location>
</feature>
<dbReference type="GO" id="GO:0005634">
    <property type="term" value="C:nucleus"/>
    <property type="evidence" value="ECO:0007669"/>
    <property type="project" value="TreeGrafter"/>
</dbReference>
<evidence type="ECO:0000313" key="5">
    <source>
        <dbReference type="Proteomes" id="UP001285441"/>
    </source>
</evidence>
<dbReference type="PANTHER" id="PTHR13393">
    <property type="entry name" value="SAM-DEPENDENT METHYLTRANSFERASE"/>
    <property type="match status" value="1"/>
</dbReference>
<dbReference type="InterPro" id="IPR029063">
    <property type="entry name" value="SAM-dependent_MTases_sf"/>
</dbReference>
<dbReference type="Proteomes" id="UP001285441">
    <property type="component" value="Unassembled WGS sequence"/>
</dbReference>
<dbReference type="SUPFAM" id="SSF53335">
    <property type="entry name" value="S-adenosyl-L-methionine-dependent methyltransferases"/>
    <property type="match status" value="1"/>
</dbReference>
<dbReference type="AlphaFoldDB" id="A0AAE0U3H2"/>
<name>A0AAE0U3H2_9PEZI</name>
<dbReference type="Pfam" id="PF05971">
    <property type="entry name" value="Methyltransf_10"/>
    <property type="match status" value="1"/>
</dbReference>
<keyword evidence="1" id="KW-0489">Methyltransferase</keyword>
<dbReference type="GO" id="GO:0008168">
    <property type="term" value="F:methyltransferase activity"/>
    <property type="evidence" value="ECO:0007669"/>
    <property type="project" value="UniProtKB-KW"/>
</dbReference>
<reference evidence="4" key="1">
    <citation type="journal article" date="2023" name="Mol. Phylogenet. Evol.">
        <title>Genome-scale phylogeny and comparative genomics of the fungal order Sordariales.</title>
        <authorList>
            <person name="Hensen N."/>
            <person name="Bonometti L."/>
            <person name="Westerberg I."/>
            <person name="Brannstrom I.O."/>
            <person name="Guillou S."/>
            <person name="Cros-Aarteil S."/>
            <person name="Calhoun S."/>
            <person name="Haridas S."/>
            <person name="Kuo A."/>
            <person name="Mondo S."/>
            <person name="Pangilinan J."/>
            <person name="Riley R."/>
            <person name="LaButti K."/>
            <person name="Andreopoulos B."/>
            <person name="Lipzen A."/>
            <person name="Chen C."/>
            <person name="Yan M."/>
            <person name="Daum C."/>
            <person name="Ng V."/>
            <person name="Clum A."/>
            <person name="Steindorff A."/>
            <person name="Ohm R.A."/>
            <person name="Martin F."/>
            <person name="Silar P."/>
            <person name="Natvig D.O."/>
            <person name="Lalanne C."/>
            <person name="Gautier V."/>
            <person name="Ament-Velasquez S.L."/>
            <person name="Kruys A."/>
            <person name="Hutchinson M.I."/>
            <person name="Powell A.J."/>
            <person name="Barry K."/>
            <person name="Miller A.N."/>
            <person name="Grigoriev I.V."/>
            <person name="Debuchy R."/>
            <person name="Gladieux P."/>
            <person name="Hiltunen Thoren M."/>
            <person name="Johannesson H."/>
        </authorList>
    </citation>
    <scope>NUCLEOTIDE SEQUENCE</scope>
    <source>
        <strain evidence="4">CBS 232.78</strain>
    </source>
</reference>
<reference evidence="4" key="2">
    <citation type="submission" date="2023-06" db="EMBL/GenBank/DDBJ databases">
        <authorList>
            <consortium name="Lawrence Berkeley National Laboratory"/>
            <person name="Haridas S."/>
            <person name="Hensen N."/>
            <person name="Bonometti L."/>
            <person name="Westerberg I."/>
            <person name="Brannstrom I.O."/>
            <person name="Guillou S."/>
            <person name="Cros-Aarteil S."/>
            <person name="Calhoun S."/>
            <person name="Kuo A."/>
            <person name="Mondo S."/>
            <person name="Pangilinan J."/>
            <person name="Riley R."/>
            <person name="LaButti K."/>
            <person name="Andreopoulos B."/>
            <person name="Lipzen A."/>
            <person name="Chen C."/>
            <person name="Yanf M."/>
            <person name="Daum C."/>
            <person name="Ng V."/>
            <person name="Clum A."/>
            <person name="Steindorff A."/>
            <person name="Ohm R."/>
            <person name="Martin F."/>
            <person name="Silar P."/>
            <person name="Natvig D."/>
            <person name="Lalanne C."/>
            <person name="Gautier V."/>
            <person name="Ament-velasquez S.L."/>
            <person name="Kruys A."/>
            <person name="Hutchinson M.I."/>
            <person name="Powell A.J."/>
            <person name="Barry K."/>
            <person name="Miller A.N."/>
            <person name="Grigoriev I.V."/>
            <person name="Debuchy R."/>
            <person name="Gladieux P."/>
            <person name="Thoren M.H."/>
            <person name="Johannesson H."/>
        </authorList>
    </citation>
    <scope>NUCLEOTIDE SEQUENCE</scope>
    <source>
        <strain evidence="4">CBS 232.78</strain>
    </source>
</reference>
<protein>
    <recommendedName>
        <fullName evidence="6">Methyltransferase-like protein</fullName>
    </recommendedName>
</protein>
<evidence type="ECO:0000256" key="2">
    <source>
        <dbReference type="ARBA" id="ARBA00022679"/>
    </source>
</evidence>
<dbReference type="Gene3D" id="3.40.50.150">
    <property type="entry name" value="Vaccinia Virus protein VP39"/>
    <property type="match status" value="1"/>
</dbReference>
<evidence type="ECO:0000256" key="1">
    <source>
        <dbReference type="ARBA" id="ARBA00022603"/>
    </source>
</evidence>
<dbReference type="GO" id="GO:0070475">
    <property type="term" value="P:rRNA base methylation"/>
    <property type="evidence" value="ECO:0007669"/>
    <property type="project" value="TreeGrafter"/>
</dbReference>
<proteinExistence type="predicted"/>
<dbReference type="EMBL" id="JAULSW010000002">
    <property type="protein sequence ID" value="KAK3389466.1"/>
    <property type="molecule type" value="Genomic_DNA"/>
</dbReference>
<organism evidence="4 5">
    <name type="scientific">Podospora didyma</name>
    <dbReference type="NCBI Taxonomy" id="330526"/>
    <lineage>
        <taxon>Eukaryota</taxon>
        <taxon>Fungi</taxon>
        <taxon>Dikarya</taxon>
        <taxon>Ascomycota</taxon>
        <taxon>Pezizomycotina</taxon>
        <taxon>Sordariomycetes</taxon>
        <taxon>Sordariomycetidae</taxon>
        <taxon>Sordariales</taxon>
        <taxon>Podosporaceae</taxon>
        <taxon>Podospora</taxon>
    </lineage>
</organism>
<comment type="caution">
    <text evidence="4">The sequence shown here is derived from an EMBL/GenBank/DDBJ whole genome shotgun (WGS) entry which is preliminary data.</text>
</comment>
<evidence type="ECO:0000256" key="3">
    <source>
        <dbReference type="SAM" id="MobiDB-lite"/>
    </source>
</evidence>
<feature type="compositionally biased region" description="Basic and acidic residues" evidence="3">
    <location>
        <begin position="1"/>
        <end position="14"/>
    </location>
</feature>
<accession>A0AAE0U3H2</accession>
<keyword evidence="2" id="KW-0808">Transferase</keyword>
<dbReference type="CDD" id="cd02440">
    <property type="entry name" value="AdoMet_MTases"/>
    <property type="match status" value="1"/>
</dbReference>
<dbReference type="InterPro" id="IPR010286">
    <property type="entry name" value="METTL16/RlmF"/>
</dbReference>
<dbReference type="PANTHER" id="PTHR13393:SF0">
    <property type="entry name" value="RNA N6-ADENOSINE-METHYLTRANSFERASE METTL16"/>
    <property type="match status" value="1"/>
</dbReference>
<evidence type="ECO:0000313" key="4">
    <source>
        <dbReference type="EMBL" id="KAK3389466.1"/>
    </source>
</evidence>